<keyword evidence="4" id="KW-1185">Reference proteome</keyword>
<dbReference type="KEGG" id="hbs:IPV69_11150"/>
<dbReference type="PANTHER" id="PTHR37946:SF1">
    <property type="entry name" value="SLL1969 PROTEIN"/>
    <property type="match status" value="1"/>
</dbReference>
<dbReference type="Pfam" id="PF07819">
    <property type="entry name" value="PGAP1"/>
    <property type="match status" value="1"/>
</dbReference>
<dbReference type="PANTHER" id="PTHR37946">
    <property type="entry name" value="SLL1969 PROTEIN"/>
    <property type="match status" value="1"/>
</dbReference>
<dbReference type="SUPFAM" id="SSF53474">
    <property type="entry name" value="alpha/beta-Hydrolases"/>
    <property type="match status" value="1"/>
</dbReference>
<proteinExistence type="predicted"/>
<dbReference type="EMBL" id="CP063458">
    <property type="protein sequence ID" value="QOV91869.1"/>
    <property type="molecule type" value="Genomic_DNA"/>
</dbReference>
<dbReference type="InterPro" id="IPR029058">
    <property type="entry name" value="AB_hydrolase_fold"/>
</dbReference>
<evidence type="ECO:0000313" key="3">
    <source>
        <dbReference type="EMBL" id="QOV91869.1"/>
    </source>
</evidence>
<protein>
    <recommendedName>
        <fullName evidence="2">GPI inositol-deacylase PGAP1-like alpha/beta domain-containing protein</fullName>
    </recommendedName>
</protein>
<evidence type="ECO:0000256" key="1">
    <source>
        <dbReference type="SAM" id="SignalP"/>
    </source>
</evidence>
<dbReference type="Gene3D" id="3.40.50.1820">
    <property type="entry name" value="alpha/beta hydrolase"/>
    <property type="match status" value="1"/>
</dbReference>
<feature type="domain" description="GPI inositol-deacylase PGAP1-like alpha/beta" evidence="2">
    <location>
        <begin position="201"/>
        <end position="246"/>
    </location>
</feature>
<feature type="chain" id="PRO_5034988418" description="GPI inositol-deacylase PGAP1-like alpha/beta domain-containing protein" evidence="1">
    <location>
        <begin position="25"/>
        <end position="407"/>
    </location>
</feature>
<evidence type="ECO:0000259" key="2">
    <source>
        <dbReference type="Pfam" id="PF07819"/>
    </source>
</evidence>
<evidence type="ECO:0000313" key="4">
    <source>
        <dbReference type="Proteomes" id="UP000593765"/>
    </source>
</evidence>
<reference evidence="3 4" key="1">
    <citation type="submission" date="2020-10" db="EMBL/GenBank/DDBJ databases">
        <title>Wide distribution of Phycisphaera-like planctomycetes from WD2101 soil group in peatlands and genome analysis of the first cultivated representative.</title>
        <authorList>
            <person name="Dedysh S.N."/>
            <person name="Beletsky A.V."/>
            <person name="Ivanova A."/>
            <person name="Kulichevskaya I.S."/>
            <person name="Suzina N.E."/>
            <person name="Philippov D.A."/>
            <person name="Rakitin A.L."/>
            <person name="Mardanov A.V."/>
            <person name="Ravin N.V."/>
        </authorList>
    </citation>
    <scope>NUCLEOTIDE SEQUENCE [LARGE SCALE GENOMIC DNA]</scope>
    <source>
        <strain evidence="3 4">M1803</strain>
    </source>
</reference>
<gene>
    <name evidence="3" type="ORF">IPV69_11150</name>
</gene>
<feature type="signal peptide" evidence="1">
    <location>
        <begin position="1"/>
        <end position="24"/>
    </location>
</feature>
<dbReference type="GO" id="GO:0016788">
    <property type="term" value="F:hydrolase activity, acting on ester bonds"/>
    <property type="evidence" value="ECO:0007669"/>
    <property type="project" value="InterPro"/>
</dbReference>
<dbReference type="AlphaFoldDB" id="A0A7M2X2M8"/>
<sequence>MKRLLKSVVLGVLSCGSLALPARAEVKERVIPLNDGQVSVEQLVSTLGKDLGAPAIPLPFSTIDLRGDNATRFCRQLTDALAPGCRAVVEGGALCVRVDRSAIPGDAWAMRRTTRLLLTGNAATPKSDRHGLLIPAQYDPAKPLVVLIHGLDSDNHMWGTMVKLLQQEGYQVGSFAYPDDGPIAESGMLLADGLADWRMQYPAAKPVSIIAHSMGGLVARHYVEGVGYRGGVERLIMLGTPNHGSTWTGWRWATEWNSQYKVCQRDGNWTWSKLTEDGNGEAATDLQPGSALLTSLNAQPRRKGVQYTIVAGNRSAVREVGADWVACTADWMPKNVWGLRQAQQSLVAKAEELHKTAAECDGPVTIESAKLDGVADFVVVTADHTGLACGQPPAAWDIIRERLKAKE</sequence>
<name>A0A7M2X2M8_9BACT</name>
<organism evidence="3 4">
    <name type="scientific">Humisphaera borealis</name>
    <dbReference type="NCBI Taxonomy" id="2807512"/>
    <lineage>
        <taxon>Bacteria</taxon>
        <taxon>Pseudomonadati</taxon>
        <taxon>Planctomycetota</taxon>
        <taxon>Phycisphaerae</taxon>
        <taxon>Tepidisphaerales</taxon>
        <taxon>Tepidisphaeraceae</taxon>
        <taxon>Humisphaera</taxon>
    </lineage>
</organism>
<dbReference type="InterPro" id="IPR012908">
    <property type="entry name" value="PGAP1-ab_dom-like"/>
</dbReference>
<dbReference type="RefSeq" id="WP_206295186.1">
    <property type="nucleotide sequence ID" value="NZ_CP063458.1"/>
</dbReference>
<accession>A0A7M2X2M8</accession>
<dbReference type="Proteomes" id="UP000593765">
    <property type="component" value="Chromosome"/>
</dbReference>
<keyword evidence="1" id="KW-0732">Signal</keyword>